<keyword evidence="2" id="KW-1185">Reference proteome</keyword>
<comment type="caution">
    <text evidence="1">The sequence shown here is derived from an EMBL/GenBank/DDBJ whole genome shotgun (WGS) entry which is preliminary data.</text>
</comment>
<dbReference type="EMBL" id="JAFKCV010000003">
    <property type="protein sequence ID" value="MBN7824761.1"/>
    <property type="molecule type" value="Genomic_DNA"/>
</dbReference>
<organism evidence="1 2">
    <name type="scientific">Bowmanella dokdonensis</name>
    <dbReference type="NCBI Taxonomy" id="751969"/>
    <lineage>
        <taxon>Bacteria</taxon>
        <taxon>Pseudomonadati</taxon>
        <taxon>Pseudomonadota</taxon>
        <taxon>Gammaproteobacteria</taxon>
        <taxon>Alteromonadales</taxon>
        <taxon>Alteromonadaceae</taxon>
        <taxon>Bowmanella</taxon>
    </lineage>
</organism>
<accession>A0A939IQT4</accession>
<sequence>MTQTIEQQLQGVQRQLVHQACELTSTQTALIALMQLLEDKGLFRQNLLIVQFENYRRSAIEHGNAELADVYDYIVQVLLGIHQGRVDALEPGQ</sequence>
<name>A0A939IQT4_9ALTE</name>
<dbReference type="RefSeq" id="WP_206572884.1">
    <property type="nucleotide sequence ID" value="NZ_JAFKCV010000003.1"/>
</dbReference>
<evidence type="ECO:0000313" key="2">
    <source>
        <dbReference type="Proteomes" id="UP000664654"/>
    </source>
</evidence>
<dbReference type="Proteomes" id="UP000664654">
    <property type="component" value="Unassembled WGS sequence"/>
</dbReference>
<proteinExistence type="predicted"/>
<evidence type="ECO:0000313" key="1">
    <source>
        <dbReference type="EMBL" id="MBN7824761.1"/>
    </source>
</evidence>
<gene>
    <name evidence="1" type="ORF">J0A66_05925</name>
</gene>
<reference evidence="1" key="1">
    <citation type="submission" date="2021-03" db="EMBL/GenBank/DDBJ databases">
        <title>novel species isolated from a fishpond in China.</title>
        <authorList>
            <person name="Lu H."/>
            <person name="Cai Z."/>
        </authorList>
    </citation>
    <scope>NUCLEOTIDE SEQUENCE</scope>
    <source>
        <strain evidence="1">JCM 30855</strain>
    </source>
</reference>
<dbReference type="AlphaFoldDB" id="A0A939IQT4"/>
<protein>
    <submittedName>
        <fullName evidence="1">Uncharacterized protein</fullName>
    </submittedName>
</protein>